<dbReference type="Proteomes" id="UP001597349">
    <property type="component" value="Unassembled WGS sequence"/>
</dbReference>
<comment type="caution">
    <text evidence="2">The sequence shown here is derived from an EMBL/GenBank/DDBJ whole genome shotgun (WGS) entry which is preliminary data.</text>
</comment>
<sequence>MSDIEGDYRLRHDKALTPIAGSLATYLNDLLKGIQRIDRVSTRPKSIDRFVAKATKLKDDRPKYDDPLHQIQDQIGARIITFYLEDVPRVADAVLPYFHAIERQKIVPEREWEFGYFGQHYILMLPADVVDSSIDKALVPEFFELQIKTLFQHAWSEAEHDLGYKPGSQPLEADQLRQLAYTSAQAWGADRMFNELFLAREGVLRSAG</sequence>
<name>A0ABW4WGD0_9HYPH</name>
<feature type="domain" description="RelA/SpoT" evidence="1">
    <location>
        <begin position="42"/>
        <end position="170"/>
    </location>
</feature>
<evidence type="ECO:0000313" key="2">
    <source>
        <dbReference type="EMBL" id="MFD2055093.1"/>
    </source>
</evidence>
<dbReference type="Pfam" id="PF04607">
    <property type="entry name" value="RelA_SpoT"/>
    <property type="match status" value="1"/>
</dbReference>
<organism evidence="2 3">
    <name type="scientific">Mesorhizobium calcicola</name>
    <dbReference type="NCBI Taxonomy" id="1300310"/>
    <lineage>
        <taxon>Bacteria</taxon>
        <taxon>Pseudomonadati</taxon>
        <taxon>Pseudomonadota</taxon>
        <taxon>Alphaproteobacteria</taxon>
        <taxon>Hyphomicrobiales</taxon>
        <taxon>Phyllobacteriaceae</taxon>
        <taxon>Mesorhizobium</taxon>
    </lineage>
</organism>
<dbReference type="RefSeq" id="WP_095088670.1">
    <property type="nucleotide sequence ID" value="NZ_JBHUGY010000028.1"/>
</dbReference>
<dbReference type="CDD" id="cd05399">
    <property type="entry name" value="NT_Rel-Spo_like"/>
    <property type="match status" value="1"/>
</dbReference>
<dbReference type="SUPFAM" id="SSF81301">
    <property type="entry name" value="Nucleotidyltransferase"/>
    <property type="match status" value="1"/>
</dbReference>
<dbReference type="SMART" id="SM00954">
    <property type="entry name" value="RelA_SpoT"/>
    <property type="match status" value="1"/>
</dbReference>
<dbReference type="Gene3D" id="3.30.460.10">
    <property type="entry name" value="Beta Polymerase, domain 2"/>
    <property type="match status" value="1"/>
</dbReference>
<proteinExistence type="predicted"/>
<dbReference type="InterPro" id="IPR043519">
    <property type="entry name" value="NT_sf"/>
</dbReference>
<evidence type="ECO:0000313" key="3">
    <source>
        <dbReference type="Proteomes" id="UP001597349"/>
    </source>
</evidence>
<accession>A0ABW4WGD0</accession>
<dbReference type="PANTHER" id="PTHR41773">
    <property type="entry name" value="GTP PYROPHOSPHATASE-RELATED"/>
    <property type="match status" value="1"/>
</dbReference>
<dbReference type="PANTHER" id="PTHR41773:SF1">
    <property type="entry name" value="RELA_SPOT DOMAIN-CONTAINING PROTEIN"/>
    <property type="match status" value="1"/>
</dbReference>
<dbReference type="EMBL" id="JBHUGY010000028">
    <property type="protein sequence ID" value="MFD2055093.1"/>
    <property type="molecule type" value="Genomic_DNA"/>
</dbReference>
<dbReference type="InterPro" id="IPR007685">
    <property type="entry name" value="RelA_SpoT"/>
</dbReference>
<keyword evidence="3" id="KW-1185">Reference proteome</keyword>
<evidence type="ECO:0000259" key="1">
    <source>
        <dbReference type="SMART" id="SM00954"/>
    </source>
</evidence>
<protein>
    <submittedName>
        <fullName evidence="2">GTP pyrophosphokinase family protein</fullName>
    </submittedName>
</protein>
<gene>
    <name evidence="2" type="ORF">ACFSQT_19175</name>
</gene>
<reference evidence="3" key="1">
    <citation type="journal article" date="2019" name="Int. J. Syst. Evol. Microbiol.">
        <title>The Global Catalogue of Microorganisms (GCM) 10K type strain sequencing project: providing services to taxonomists for standard genome sequencing and annotation.</title>
        <authorList>
            <consortium name="The Broad Institute Genomics Platform"/>
            <consortium name="The Broad Institute Genome Sequencing Center for Infectious Disease"/>
            <person name="Wu L."/>
            <person name="Ma J."/>
        </authorList>
    </citation>
    <scope>NUCLEOTIDE SEQUENCE [LARGE SCALE GENOMIC DNA]</scope>
    <source>
        <strain evidence="3">CGMCC 1.16226</strain>
    </source>
</reference>